<evidence type="ECO:0000313" key="5">
    <source>
        <dbReference type="Proteomes" id="UP000460221"/>
    </source>
</evidence>
<evidence type="ECO:0000256" key="2">
    <source>
        <dbReference type="PROSITE-ProRule" id="PRU00335"/>
    </source>
</evidence>
<dbReference type="PRINTS" id="PR00455">
    <property type="entry name" value="HTHTETR"/>
</dbReference>
<dbReference type="EMBL" id="WLYK01000001">
    <property type="protein sequence ID" value="MTD12353.1"/>
    <property type="molecule type" value="Genomic_DNA"/>
</dbReference>
<gene>
    <name evidence="4" type="ORF">GIS00_00155</name>
</gene>
<dbReference type="GO" id="GO:0003700">
    <property type="term" value="F:DNA-binding transcription factor activity"/>
    <property type="evidence" value="ECO:0007669"/>
    <property type="project" value="TreeGrafter"/>
</dbReference>
<dbReference type="Pfam" id="PF17920">
    <property type="entry name" value="TetR_C_16"/>
    <property type="match status" value="1"/>
</dbReference>
<dbReference type="InterPro" id="IPR001647">
    <property type="entry name" value="HTH_TetR"/>
</dbReference>
<dbReference type="SUPFAM" id="SSF48498">
    <property type="entry name" value="Tetracyclin repressor-like, C-terminal domain"/>
    <property type="match status" value="1"/>
</dbReference>
<organism evidence="4 5">
    <name type="scientific">Nakamurella alba</name>
    <dbReference type="NCBI Taxonomy" id="2665158"/>
    <lineage>
        <taxon>Bacteria</taxon>
        <taxon>Bacillati</taxon>
        <taxon>Actinomycetota</taxon>
        <taxon>Actinomycetes</taxon>
        <taxon>Nakamurellales</taxon>
        <taxon>Nakamurellaceae</taxon>
        <taxon>Nakamurella</taxon>
    </lineage>
</organism>
<feature type="DNA-binding region" description="H-T-H motif" evidence="2">
    <location>
        <begin position="18"/>
        <end position="37"/>
    </location>
</feature>
<feature type="domain" description="HTH tetR-type" evidence="3">
    <location>
        <begin position="1"/>
        <end position="55"/>
    </location>
</feature>
<dbReference type="AlphaFoldDB" id="A0A7K1FGC7"/>
<evidence type="ECO:0000313" key="4">
    <source>
        <dbReference type="EMBL" id="MTD12353.1"/>
    </source>
</evidence>
<dbReference type="InterPro" id="IPR009057">
    <property type="entry name" value="Homeodomain-like_sf"/>
</dbReference>
<dbReference type="InterPro" id="IPR023772">
    <property type="entry name" value="DNA-bd_HTH_TetR-type_CS"/>
</dbReference>
<evidence type="ECO:0000259" key="3">
    <source>
        <dbReference type="PROSITE" id="PS50977"/>
    </source>
</evidence>
<evidence type="ECO:0000256" key="1">
    <source>
        <dbReference type="ARBA" id="ARBA00023125"/>
    </source>
</evidence>
<dbReference type="InterPro" id="IPR036271">
    <property type="entry name" value="Tet_transcr_reg_TetR-rel_C_sf"/>
</dbReference>
<dbReference type="SUPFAM" id="SSF46689">
    <property type="entry name" value="Homeodomain-like"/>
    <property type="match status" value="1"/>
</dbReference>
<reference evidence="4 5" key="1">
    <citation type="submission" date="2019-11" db="EMBL/GenBank/DDBJ databases">
        <authorList>
            <person name="Jiang L.-Q."/>
        </authorList>
    </citation>
    <scope>NUCLEOTIDE SEQUENCE [LARGE SCALE GENOMIC DNA]</scope>
    <source>
        <strain evidence="4 5">YIM 132087</strain>
    </source>
</reference>
<keyword evidence="5" id="KW-1185">Reference proteome</keyword>
<keyword evidence="1 2" id="KW-0238">DNA-binding</keyword>
<accession>A0A7K1FGC7</accession>
<dbReference type="Pfam" id="PF00440">
    <property type="entry name" value="TetR_N"/>
    <property type="match status" value="1"/>
</dbReference>
<dbReference type="InterPro" id="IPR050109">
    <property type="entry name" value="HTH-type_TetR-like_transc_reg"/>
</dbReference>
<dbReference type="PROSITE" id="PS50977">
    <property type="entry name" value="HTH_TETR_2"/>
    <property type="match status" value="1"/>
</dbReference>
<dbReference type="PANTHER" id="PTHR30055">
    <property type="entry name" value="HTH-TYPE TRANSCRIPTIONAL REGULATOR RUTR"/>
    <property type="match status" value="1"/>
</dbReference>
<dbReference type="InterPro" id="IPR041678">
    <property type="entry name" value="TetR_C_16"/>
</dbReference>
<dbReference type="GO" id="GO:0000976">
    <property type="term" value="F:transcription cis-regulatory region binding"/>
    <property type="evidence" value="ECO:0007669"/>
    <property type="project" value="TreeGrafter"/>
</dbReference>
<sequence length="179" mass="19526">MVRAARRRFATDGYRATTVRRIAADAGVNVALINRYFGSKDGLFEACMRRSYEEIDPQEIVAGGIDGLISRMAARVAGSPDPDEPLQFLLLLRSSGDEVADRIRRDTLEYFTRQLARAAGWDPDNGDDGLLQRAQIAIATMLGLVMLRTSAKVEPSASATPADLVEPLGDVIRALFGRS</sequence>
<comment type="caution">
    <text evidence="4">The sequence shown here is derived from an EMBL/GenBank/DDBJ whole genome shotgun (WGS) entry which is preliminary data.</text>
</comment>
<protein>
    <submittedName>
        <fullName evidence="4">TetR family transcriptional regulator</fullName>
    </submittedName>
</protein>
<dbReference type="PROSITE" id="PS01081">
    <property type="entry name" value="HTH_TETR_1"/>
    <property type="match status" value="1"/>
</dbReference>
<dbReference type="Gene3D" id="1.10.357.10">
    <property type="entry name" value="Tetracycline Repressor, domain 2"/>
    <property type="match status" value="1"/>
</dbReference>
<name>A0A7K1FGC7_9ACTN</name>
<proteinExistence type="predicted"/>
<dbReference type="Proteomes" id="UP000460221">
    <property type="component" value="Unassembled WGS sequence"/>
</dbReference>
<dbReference type="PANTHER" id="PTHR30055:SF235">
    <property type="entry name" value="TRANSCRIPTIONAL REGULATORY PROTEIN"/>
    <property type="match status" value="1"/>
</dbReference>